<organism evidence="1 2">
    <name type="scientific">Thermus brockianus</name>
    <dbReference type="NCBI Taxonomy" id="56956"/>
    <lineage>
        <taxon>Bacteria</taxon>
        <taxon>Thermotogati</taxon>
        <taxon>Deinococcota</taxon>
        <taxon>Deinococci</taxon>
        <taxon>Thermales</taxon>
        <taxon>Thermaceae</taxon>
        <taxon>Thermus</taxon>
    </lineage>
</organism>
<protein>
    <submittedName>
        <fullName evidence="1">Uncharacterized protein</fullName>
    </submittedName>
</protein>
<evidence type="ECO:0000313" key="1">
    <source>
        <dbReference type="EMBL" id="BDG17115.1"/>
    </source>
</evidence>
<dbReference type="Proteomes" id="UP000831120">
    <property type="component" value="Chromosome"/>
</dbReference>
<proteinExistence type="predicted"/>
<name>A0ABM7XLB2_THEBO</name>
<sequence>MLVSRENFSSSTETDQNNNTTYTYRYDILLYALPGSGVGSVILLDASDNPLDAPFLIPQACPPSSADPCGPYVRTYQKKASTPLLPVQAVKYRTVSANGQSKVVPLPAPIELY</sequence>
<dbReference type="RefSeq" id="WP_244362403.1">
    <property type="nucleotide sequence ID" value="NZ_AP025593.1"/>
</dbReference>
<accession>A0ABM7XLB2</accession>
<dbReference type="EMBL" id="AP025593">
    <property type="protein sequence ID" value="BDG17115.1"/>
    <property type="molecule type" value="Genomic_DNA"/>
</dbReference>
<gene>
    <name evidence="1" type="ORF">TbrSNM41_18490</name>
</gene>
<keyword evidence="2" id="KW-1185">Reference proteome</keyword>
<reference evidence="1 2" key="1">
    <citation type="journal article" date="2022" name="Microbiol. Resour. Announc.">
        <title>Complete Genome Sequences of Thermus Strains Isolated from Senami Hot Spring in Japan.</title>
        <authorList>
            <person name="Miyazaki K."/>
        </authorList>
    </citation>
    <scope>NUCLEOTIDE SEQUENCE [LARGE SCALE GENOMIC DNA]</scope>
    <source>
        <strain evidence="1 2">SNM4-1</strain>
    </source>
</reference>
<evidence type="ECO:0000313" key="2">
    <source>
        <dbReference type="Proteomes" id="UP000831120"/>
    </source>
</evidence>